<name>A0ABR2XJH1_9PEZI</name>
<dbReference type="InterPro" id="IPR011009">
    <property type="entry name" value="Kinase-like_dom_sf"/>
</dbReference>
<evidence type="ECO:0008006" key="4">
    <source>
        <dbReference type="Google" id="ProtNLM"/>
    </source>
</evidence>
<sequence>MLTKTSYYMLNQINQRESMANSPEKSPIANGEPPKILAVKLINDDEFVVRISHDTLGAAYVRMNSYLFDAGWHLASSPEPDLSMIQSKHGKVMTLMASEWGVDAVATKIDVHTEGMPQKLAGVPNLEHIMDLVDMKNIDYQELVKVRSLSKKCGLRSDRIHLVTHASFTEPVVMKISEIPDRLSADEVDGEVISADDIEMSNEINYHDRLSSFGIVPKILGLVTEKDRGIIGYLMANLKGAVTYEEIRNSGKAIPESDVQDCLDLARKMHARDVYHGDLHLDKIMRCPDGSKYIIGLGLADGLADDLFVEGHPIMSAQDELQALESSLRTIGGPARHTHDGEQKDGDDSKQKRDDEDGGGREPKRTRHNE</sequence>
<accession>A0ABR2XJH1</accession>
<feature type="compositionally biased region" description="Basic and acidic residues" evidence="1">
    <location>
        <begin position="337"/>
        <end position="370"/>
    </location>
</feature>
<feature type="region of interest" description="Disordered" evidence="1">
    <location>
        <begin position="329"/>
        <end position="370"/>
    </location>
</feature>
<reference evidence="2 3" key="1">
    <citation type="submission" date="2024-02" db="EMBL/GenBank/DDBJ databases">
        <title>First draft genome assembly of two strains of Seiridium cardinale.</title>
        <authorList>
            <person name="Emiliani G."/>
            <person name="Scali E."/>
        </authorList>
    </citation>
    <scope>NUCLEOTIDE SEQUENCE [LARGE SCALE GENOMIC DNA]</scope>
    <source>
        <strain evidence="2 3">BM-138-000479</strain>
    </source>
</reference>
<dbReference type="EMBL" id="JARVKM010000045">
    <property type="protein sequence ID" value="KAK9773974.1"/>
    <property type="molecule type" value="Genomic_DNA"/>
</dbReference>
<comment type="caution">
    <text evidence="2">The sequence shown here is derived from an EMBL/GenBank/DDBJ whole genome shotgun (WGS) entry which is preliminary data.</text>
</comment>
<evidence type="ECO:0000256" key="1">
    <source>
        <dbReference type="SAM" id="MobiDB-lite"/>
    </source>
</evidence>
<dbReference type="Proteomes" id="UP001465668">
    <property type="component" value="Unassembled WGS sequence"/>
</dbReference>
<dbReference type="SUPFAM" id="SSF56112">
    <property type="entry name" value="Protein kinase-like (PK-like)"/>
    <property type="match status" value="1"/>
</dbReference>
<evidence type="ECO:0000313" key="2">
    <source>
        <dbReference type="EMBL" id="KAK9773974.1"/>
    </source>
</evidence>
<evidence type="ECO:0000313" key="3">
    <source>
        <dbReference type="Proteomes" id="UP001465668"/>
    </source>
</evidence>
<organism evidence="2 3">
    <name type="scientific">Seiridium cardinale</name>
    <dbReference type="NCBI Taxonomy" id="138064"/>
    <lineage>
        <taxon>Eukaryota</taxon>
        <taxon>Fungi</taxon>
        <taxon>Dikarya</taxon>
        <taxon>Ascomycota</taxon>
        <taxon>Pezizomycotina</taxon>
        <taxon>Sordariomycetes</taxon>
        <taxon>Xylariomycetidae</taxon>
        <taxon>Amphisphaeriales</taxon>
        <taxon>Sporocadaceae</taxon>
        <taxon>Seiridium</taxon>
    </lineage>
</organism>
<proteinExistence type="predicted"/>
<protein>
    <recommendedName>
        <fullName evidence="4">Protein kinase domain-containing protein</fullName>
    </recommendedName>
</protein>
<keyword evidence="3" id="KW-1185">Reference proteome</keyword>
<gene>
    <name evidence="2" type="ORF">SCAR479_09314</name>
</gene>